<keyword evidence="5" id="KW-1185">Reference proteome</keyword>
<feature type="domain" description="NAD-dependent epimerase/dehydratase" evidence="3">
    <location>
        <begin position="6"/>
        <end position="240"/>
    </location>
</feature>
<dbReference type="CDD" id="cd05234">
    <property type="entry name" value="UDP_G4E_2_SDR_e"/>
    <property type="match status" value="1"/>
</dbReference>
<evidence type="ECO:0000256" key="1">
    <source>
        <dbReference type="ARBA" id="ARBA00005125"/>
    </source>
</evidence>
<comment type="pathway">
    <text evidence="1">Bacterial outer membrane biogenesis; LPS O-antigen biosynthesis.</text>
</comment>
<dbReference type="Gene3D" id="3.90.25.10">
    <property type="entry name" value="UDP-galactose 4-epimerase, domain 1"/>
    <property type="match status" value="1"/>
</dbReference>
<accession>A0A2W4EY00</accession>
<dbReference type="InterPro" id="IPR001509">
    <property type="entry name" value="Epimerase_deHydtase"/>
</dbReference>
<name>A0A2W4EY00_9HYPH</name>
<evidence type="ECO:0000256" key="2">
    <source>
        <dbReference type="ARBA" id="ARBA00007637"/>
    </source>
</evidence>
<protein>
    <submittedName>
        <fullName evidence="4">Nucleoside-diphosphate sugar epimerase</fullName>
    </submittedName>
</protein>
<evidence type="ECO:0000313" key="5">
    <source>
        <dbReference type="Proteomes" id="UP000248925"/>
    </source>
</evidence>
<dbReference type="SUPFAM" id="SSF51735">
    <property type="entry name" value="NAD(P)-binding Rossmann-fold domains"/>
    <property type="match status" value="1"/>
</dbReference>
<gene>
    <name evidence="4" type="ORF">CPY51_09180</name>
</gene>
<dbReference type="AlphaFoldDB" id="A0A2W4EY00"/>
<evidence type="ECO:0000313" key="4">
    <source>
        <dbReference type="EMBL" id="PZM14860.1"/>
    </source>
</evidence>
<sequence>MSNTFVVTGCAGFIGSTLVDRLLADGHTVIGVDNFSTGLRRFLDGALQNPRFRLVELDLLDLAALTAAFNGGEAVFHLAANADVRFGTSHPRKDLEQNTIATYNVLEAMRANDIKKIAFSSTGSVYGESPVVPTPEDGPFPVQTSLYGASKAAGEGLISAYCEGFGFRACIFRFVSILGERYTHGHVFDFYDKLKADPSRLPVLGNGKQRKSYLYVQDCIDAILLAMDKAEGKVNIFNLGVDGYCEVNDSIGWICEALGVKPELEYTGGDRGWIGDNPFIFLDTKRIQALGWKPKYTIREGVLKTVSYLQANEWVFTTRV</sequence>
<dbReference type="PANTHER" id="PTHR43000">
    <property type="entry name" value="DTDP-D-GLUCOSE 4,6-DEHYDRATASE-RELATED"/>
    <property type="match status" value="1"/>
</dbReference>
<dbReference type="RefSeq" id="WP_111159949.1">
    <property type="nucleotide sequence ID" value="NZ_PCDP01000029.1"/>
</dbReference>
<dbReference type="OrthoDB" id="9801785at2"/>
<organism evidence="4 5">
    <name type="scientific">Rhizobium tubonense</name>
    <dbReference type="NCBI Taxonomy" id="484088"/>
    <lineage>
        <taxon>Bacteria</taxon>
        <taxon>Pseudomonadati</taxon>
        <taxon>Pseudomonadota</taxon>
        <taxon>Alphaproteobacteria</taxon>
        <taxon>Hyphomicrobiales</taxon>
        <taxon>Rhizobiaceae</taxon>
        <taxon>Rhizobium/Agrobacterium group</taxon>
        <taxon>Rhizobium</taxon>
    </lineage>
</organism>
<dbReference type="Gene3D" id="3.40.50.720">
    <property type="entry name" value="NAD(P)-binding Rossmann-like Domain"/>
    <property type="match status" value="1"/>
</dbReference>
<comment type="similarity">
    <text evidence="2">Belongs to the NAD(P)-dependent epimerase/dehydratase family.</text>
</comment>
<reference evidence="4 5" key="1">
    <citation type="journal article" date="2018" name="Sci. Rep.">
        <title>Rhizobium tumorigenes sp. nov., a novel plant tumorigenic bacterium isolated from cane gall tumors on thornless blackberry.</title>
        <authorList>
            <person name="Kuzmanovi N."/>
            <person name="Smalla K."/>
            <person name="Gronow S."/>
            <person name="PuBawska J."/>
        </authorList>
    </citation>
    <scope>NUCLEOTIDE SEQUENCE [LARGE SCALE GENOMIC DNA]</scope>
    <source>
        <strain evidence="4 5">CCBAU 85046</strain>
    </source>
</reference>
<dbReference type="Proteomes" id="UP000248925">
    <property type="component" value="Unassembled WGS sequence"/>
</dbReference>
<proteinExistence type="inferred from homology"/>
<evidence type="ECO:0000259" key="3">
    <source>
        <dbReference type="Pfam" id="PF01370"/>
    </source>
</evidence>
<dbReference type="Pfam" id="PF01370">
    <property type="entry name" value="Epimerase"/>
    <property type="match status" value="1"/>
</dbReference>
<dbReference type="InterPro" id="IPR036291">
    <property type="entry name" value="NAD(P)-bd_dom_sf"/>
</dbReference>
<dbReference type="EMBL" id="PCDP01000029">
    <property type="protein sequence ID" value="PZM14860.1"/>
    <property type="molecule type" value="Genomic_DNA"/>
</dbReference>
<comment type="caution">
    <text evidence="4">The sequence shown here is derived from an EMBL/GenBank/DDBJ whole genome shotgun (WGS) entry which is preliminary data.</text>
</comment>